<dbReference type="CDD" id="cd07067">
    <property type="entry name" value="HP_PGM_like"/>
    <property type="match status" value="1"/>
</dbReference>
<protein>
    <submittedName>
        <fullName evidence="2">Phosphoglycerate mutase</fullName>
    </submittedName>
</protein>
<gene>
    <name evidence="2" type="ORF">CEE36_03045</name>
</gene>
<accession>A0A532V9M0</accession>
<dbReference type="AlphaFoldDB" id="A0A532V9M0"/>
<dbReference type="PANTHER" id="PTHR48100">
    <property type="entry name" value="BROAD-SPECIFICITY PHOSPHATASE YOR283W-RELATED"/>
    <property type="match status" value="1"/>
</dbReference>
<sequence>MRTTIYLIRHGECAGNREGLFRGRYDFPLNEVGRKQAIWLAEELKDVKFDAVYTSPLSRAMETAEAICRSQGIEPIVEQGFNNIHLGSWEGKPKKEIAERFPKEFRLWRSEPEKLKMKGAETLSQVQERAVATLVRITKERMGGGFAVVTHRAVLKPLIAGILGIPAPYFWKLHPETASYSIIEHTPRGYALSLFNQTKHLKEFIREDV</sequence>
<dbReference type="InterPro" id="IPR001345">
    <property type="entry name" value="PG/BPGM_mutase_AS"/>
</dbReference>
<dbReference type="Proteomes" id="UP000317778">
    <property type="component" value="Unassembled WGS sequence"/>
</dbReference>
<evidence type="ECO:0000313" key="2">
    <source>
        <dbReference type="EMBL" id="TKJ43677.1"/>
    </source>
</evidence>
<dbReference type="InterPro" id="IPR029033">
    <property type="entry name" value="His_PPase_superfam"/>
</dbReference>
<feature type="binding site" evidence="1">
    <location>
        <position position="94"/>
    </location>
    <ligand>
        <name>substrate</name>
    </ligand>
</feature>
<dbReference type="InterPro" id="IPR013078">
    <property type="entry name" value="His_Pase_superF_clade-1"/>
</dbReference>
<evidence type="ECO:0000256" key="1">
    <source>
        <dbReference type="PIRSR" id="PIRSR613078-2"/>
    </source>
</evidence>
<dbReference type="SMART" id="SM00855">
    <property type="entry name" value="PGAM"/>
    <property type="match status" value="1"/>
</dbReference>
<proteinExistence type="predicted"/>
<dbReference type="GO" id="GO:0005737">
    <property type="term" value="C:cytoplasm"/>
    <property type="evidence" value="ECO:0007669"/>
    <property type="project" value="TreeGrafter"/>
</dbReference>
<dbReference type="GO" id="GO:0016791">
    <property type="term" value="F:phosphatase activity"/>
    <property type="evidence" value="ECO:0007669"/>
    <property type="project" value="TreeGrafter"/>
</dbReference>
<dbReference type="Pfam" id="PF00300">
    <property type="entry name" value="His_Phos_1"/>
    <property type="match status" value="1"/>
</dbReference>
<dbReference type="PANTHER" id="PTHR48100:SF59">
    <property type="entry name" value="ADENOSYLCOBALAMIN_ALPHA-RIBAZOLE PHOSPHATASE"/>
    <property type="match status" value="1"/>
</dbReference>
<organism evidence="2 3">
    <name type="scientific">candidate division TA06 bacterium B3_TA06</name>
    <dbReference type="NCBI Taxonomy" id="2012487"/>
    <lineage>
        <taxon>Bacteria</taxon>
        <taxon>Bacteria division TA06</taxon>
    </lineage>
</organism>
<dbReference type="SUPFAM" id="SSF53254">
    <property type="entry name" value="Phosphoglycerate mutase-like"/>
    <property type="match status" value="1"/>
</dbReference>
<feature type="binding site" evidence="1">
    <location>
        <begin position="9"/>
        <end position="16"/>
    </location>
    <ligand>
        <name>substrate</name>
    </ligand>
</feature>
<feature type="binding site" evidence="1">
    <location>
        <position position="59"/>
    </location>
    <ligand>
        <name>substrate</name>
    </ligand>
</feature>
<dbReference type="InterPro" id="IPR050275">
    <property type="entry name" value="PGM_Phosphatase"/>
</dbReference>
<comment type="caution">
    <text evidence="2">The sequence shown here is derived from an EMBL/GenBank/DDBJ whole genome shotgun (WGS) entry which is preliminary data.</text>
</comment>
<dbReference type="PROSITE" id="PS00175">
    <property type="entry name" value="PG_MUTASE"/>
    <property type="match status" value="1"/>
</dbReference>
<dbReference type="Gene3D" id="3.40.50.1240">
    <property type="entry name" value="Phosphoglycerate mutase-like"/>
    <property type="match status" value="1"/>
</dbReference>
<evidence type="ECO:0000313" key="3">
    <source>
        <dbReference type="Proteomes" id="UP000317778"/>
    </source>
</evidence>
<dbReference type="EMBL" id="NJBO01000003">
    <property type="protein sequence ID" value="TKJ43677.1"/>
    <property type="molecule type" value="Genomic_DNA"/>
</dbReference>
<name>A0A532V9M0_UNCT6</name>
<reference evidence="2 3" key="1">
    <citation type="submission" date="2017-06" db="EMBL/GenBank/DDBJ databases">
        <title>Novel microbial phyla capable of carbon fixation and sulfur reduction in deep-sea sediments.</title>
        <authorList>
            <person name="Huang J."/>
            <person name="Baker B."/>
            <person name="Wang Y."/>
        </authorList>
    </citation>
    <scope>NUCLEOTIDE SEQUENCE [LARGE SCALE GENOMIC DNA]</scope>
    <source>
        <strain evidence="2">B3_TA06</strain>
    </source>
</reference>